<feature type="region of interest" description="Disordered" evidence="1">
    <location>
        <begin position="159"/>
        <end position="253"/>
    </location>
</feature>
<sequence>MAQVSPARSLAFTSLSRPTPYLRRPSSSVSGAHDEVELAPKSLLSSAAASTVAPDQTPIQLGETSSSSKSIGDRGVVIDSSDADGLSLLLMDFPKAPLSPPPKSLASNAPMCSVEPTSLHQTDSSVSLMALQDGVLSSRGSLGRSVFWTDSMVSLESSTQRQASHVTPMRRQDQLADNGHRGDRSFVSSPSDTITTQSSPLSHNETVLSSPRHLVSRKPLLRHRTQSSSSLPHTSYSCSPRHNSGSVGSTESMYSLVDPSHRAQLLSNIPSDMIYGQTDVYGDKYRPSIARKDSQNSAYLSHPYPEDSASVNQNLYPLAPNQQIERQLVGLKDEQPRKKTPNQPSHAFTYTERTDRQGHSNENSTAFNYLEKAASGPGGIFEMMGSIPSQLRGSRQADASKNHLYHSSAAINREPQELSSVRFDMDPIELQ</sequence>
<dbReference type="AlphaFoldDB" id="A0A166XSU1"/>
<gene>
    <name evidence="2" type="ORF">CT0861_07329</name>
</gene>
<proteinExistence type="predicted"/>
<name>A0A166XSU1_9PEZI</name>
<dbReference type="EMBL" id="LFIV01000011">
    <property type="protein sequence ID" value="KZL76904.1"/>
    <property type="molecule type" value="Genomic_DNA"/>
</dbReference>
<organism evidence="2 3">
    <name type="scientific">Colletotrichum tofieldiae</name>
    <dbReference type="NCBI Taxonomy" id="708197"/>
    <lineage>
        <taxon>Eukaryota</taxon>
        <taxon>Fungi</taxon>
        <taxon>Dikarya</taxon>
        <taxon>Ascomycota</taxon>
        <taxon>Pezizomycotina</taxon>
        <taxon>Sordariomycetes</taxon>
        <taxon>Hypocreomycetidae</taxon>
        <taxon>Glomerellales</taxon>
        <taxon>Glomerellaceae</taxon>
        <taxon>Colletotrichum</taxon>
        <taxon>Colletotrichum spaethianum species complex</taxon>
    </lineage>
</organism>
<reference evidence="2 3" key="1">
    <citation type="submission" date="2015-06" db="EMBL/GenBank/DDBJ databases">
        <title>Survival trade-offs in plant roots during colonization by closely related pathogenic and mutualistic fungi.</title>
        <authorList>
            <person name="Hacquard S."/>
            <person name="Kracher B."/>
            <person name="Hiruma K."/>
            <person name="Weinman A."/>
            <person name="Muench P."/>
            <person name="Garrido Oter R."/>
            <person name="Ver Loren van Themaat E."/>
            <person name="Dallerey J.-F."/>
            <person name="Damm U."/>
            <person name="Henrissat B."/>
            <person name="Lespinet O."/>
            <person name="Thon M."/>
            <person name="Kemen E."/>
            <person name="McHardy A.C."/>
            <person name="Schulze-Lefert P."/>
            <person name="O'Connell R.J."/>
        </authorList>
    </citation>
    <scope>NUCLEOTIDE SEQUENCE [LARGE SCALE GENOMIC DNA]</scope>
    <source>
        <strain evidence="2 3">0861</strain>
    </source>
</reference>
<keyword evidence="3" id="KW-1185">Reference proteome</keyword>
<evidence type="ECO:0000313" key="2">
    <source>
        <dbReference type="EMBL" id="KZL76904.1"/>
    </source>
</evidence>
<feature type="region of interest" description="Disordered" evidence="1">
    <location>
        <begin position="15"/>
        <end position="34"/>
    </location>
</feature>
<comment type="caution">
    <text evidence="2">The sequence shown here is derived from an EMBL/GenBank/DDBJ whole genome shotgun (WGS) entry which is preliminary data.</text>
</comment>
<feature type="compositionally biased region" description="Polar residues" evidence="1">
    <location>
        <begin position="186"/>
        <end position="209"/>
    </location>
</feature>
<feature type="region of interest" description="Disordered" evidence="1">
    <location>
        <begin position="385"/>
        <end position="431"/>
    </location>
</feature>
<feature type="compositionally biased region" description="Polar residues" evidence="1">
    <location>
        <begin position="53"/>
        <end position="70"/>
    </location>
</feature>
<evidence type="ECO:0000313" key="3">
    <source>
        <dbReference type="Proteomes" id="UP000076552"/>
    </source>
</evidence>
<feature type="compositionally biased region" description="Basic residues" evidence="1">
    <location>
        <begin position="214"/>
        <end position="225"/>
    </location>
</feature>
<dbReference type="Proteomes" id="UP000076552">
    <property type="component" value="Unassembled WGS sequence"/>
</dbReference>
<feature type="compositionally biased region" description="Polar residues" evidence="1">
    <location>
        <begin position="387"/>
        <end position="399"/>
    </location>
</feature>
<accession>A0A166XSU1</accession>
<feature type="compositionally biased region" description="Basic and acidic residues" evidence="1">
    <location>
        <begin position="170"/>
        <end position="184"/>
    </location>
</feature>
<protein>
    <submittedName>
        <fullName evidence="2">Uncharacterized protein</fullName>
    </submittedName>
</protein>
<evidence type="ECO:0000256" key="1">
    <source>
        <dbReference type="SAM" id="MobiDB-lite"/>
    </source>
</evidence>
<feature type="region of interest" description="Disordered" evidence="1">
    <location>
        <begin position="45"/>
        <end position="73"/>
    </location>
</feature>
<feature type="region of interest" description="Disordered" evidence="1">
    <location>
        <begin position="332"/>
        <end position="362"/>
    </location>
</feature>
<feature type="compositionally biased region" description="Polar residues" evidence="1">
    <location>
        <begin position="226"/>
        <end position="253"/>
    </location>
</feature>